<gene>
    <name evidence="2" type="ORF">LNINA_LOCUS14851</name>
</gene>
<name>A0AAV1K2S6_9NEOP</name>
<reference evidence="2 3" key="1">
    <citation type="submission" date="2023-11" db="EMBL/GenBank/DDBJ databases">
        <authorList>
            <person name="Okamura Y."/>
        </authorList>
    </citation>
    <scope>NUCLEOTIDE SEQUENCE [LARGE SCALE GENOMIC DNA]</scope>
</reference>
<dbReference type="EMBL" id="CAVLEF010000282">
    <property type="protein sequence ID" value="CAK1556080.1"/>
    <property type="molecule type" value="Genomic_DNA"/>
</dbReference>
<feature type="signal peptide" evidence="1">
    <location>
        <begin position="1"/>
        <end position="26"/>
    </location>
</feature>
<sequence>MTYDQPRNAFSSWIILNLTYLVRCNAAKRNIPPTGSRWTASSGRGRCVRNWRNSSACAGHFAHRRDSIGPDPSLIEKSRT</sequence>
<dbReference type="Proteomes" id="UP001497472">
    <property type="component" value="Unassembled WGS sequence"/>
</dbReference>
<dbReference type="AlphaFoldDB" id="A0AAV1K2S6"/>
<feature type="chain" id="PRO_5043314875" evidence="1">
    <location>
        <begin position="27"/>
        <end position="80"/>
    </location>
</feature>
<evidence type="ECO:0000256" key="1">
    <source>
        <dbReference type="SAM" id="SignalP"/>
    </source>
</evidence>
<keyword evidence="3" id="KW-1185">Reference proteome</keyword>
<proteinExistence type="predicted"/>
<accession>A0AAV1K2S6</accession>
<evidence type="ECO:0000313" key="3">
    <source>
        <dbReference type="Proteomes" id="UP001497472"/>
    </source>
</evidence>
<comment type="caution">
    <text evidence="2">The sequence shown here is derived from an EMBL/GenBank/DDBJ whole genome shotgun (WGS) entry which is preliminary data.</text>
</comment>
<keyword evidence="1" id="KW-0732">Signal</keyword>
<organism evidence="2 3">
    <name type="scientific">Leptosia nina</name>
    <dbReference type="NCBI Taxonomy" id="320188"/>
    <lineage>
        <taxon>Eukaryota</taxon>
        <taxon>Metazoa</taxon>
        <taxon>Ecdysozoa</taxon>
        <taxon>Arthropoda</taxon>
        <taxon>Hexapoda</taxon>
        <taxon>Insecta</taxon>
        <taxon>Pterygota</taxon>
        <taxon>Neoptera</taxon>
        <taxon>Endopterygota</taxon>
        <taxon>Lepidoptera</taxon>
        <taxon>Glossata</taxon>
        <taxon>Ditrysia</taxon>
        <taxon>Papilionoidea</taxon>
        <taxon>Pieridae</taxon>
        <taxon>Pierinae</taxon>
        <taxon>Leptosia</taxon>
    </lineage>
</organism>
<evidence type="ECO:0000313" key="2">
    <source>
        <dbReference type="EMBL" id="CAK1556080.1"/>
    </source>
</evidence>
<protein>
    <submittedName>
        <fullName evidence="2">Uncharacterized protein</fullName>
    </submittedName>
</protein>